<dbReference type="AlphaFoldDB" id="A0A3R9MCU7"/>
<evidence type="ECO:0000313" key="2">
    <source>
        <dbReference type="Proteomes" id="UP000280066"/>
    </source>
</evidence>
<name>A0A3R9MCU7_9BACT</name>
<evidence type="ECO:0008006" key="3">
    <source>
        <dbReference type="Google" id="ProtNLM"/>
    </source>
</evidence>
<sequence>MPPAALPRLILRYNQHLRMLRLWRRERSNAQQLLPILETLLVAIRRYQARQLLLNLQALPPLVQEVQVWLQTGWLPRLRNSGIQRLAVLLPLDVYNRMVVEGLLLASMHQTLPYEIQYFTEVAAALEWLSEAETPTTDHDWTGSRRAPMLVRCYQRRHRRRAGS</sequence>
<dbReference type="EMBL" id="RWIS01000001">
    <property type="protein sequence ID" value="RSK37300.1"/>
    <property type="molecule type" value="Genomic_DNA"/>
</dbReference>
<keyword evidence="2" id="KW-1185">Reference proteome</keyword>
<reference evidence="1 2" key="1">
    <citation type="submission" date="2018-12" db="EMBL/GenBank/DDBJ databases">
        <authorList>
            <person name="Feng G."/>
            <person name="Zhu H."/>
        </authorList>
    </citation>
    <scope>NUCLEOTIDE SEQUENCE [LARGE SCALE GENOMIC DNA]</scope>
    <source>
        <strain evidence="1 2">9PBR-2</strain>
    </source>
</reference>
<dbReference type="RefSeq" id="WP_125425810.1">
    <property type="nucleotide sequence ID" value="NZ_RWIS01000001.1"/>
</dbReference>
<dbReference type="Proteomes" id="UP000280066">
    <property type="component" value="Unassembled WGS sequence"/>
</dbReference>
<organism evidence="1 2">
    <name type="scientific">Hymenobacter metallilatus</name>
    <dbReference type="NCBI Taxonomy" id="2493666"/>
    <lineage>
        <taxon>Bacteria</taxon>
        <taxon>Pseudomonadati</taxon>
        <taxon>Bacteroidota</taxon>
        <taxon>Cytophagia</taxon>
        <taxon>Cytophagales</taxon>
        <taxon>Hymenobacteraceae</taxon>
        <taxon>Hymenobacter</taxon>
    </lineage>
</organism>
<accession>A0A3R9MCU7</accession>
<proteinExistence type="predicted"/>
<comment type="caution">
    <text evidence="1">The sequence shown here is derived from an EMBL/GenBank/DDBJ whole genome shotgun (WGS) entry which is preliminary data.</text>
</comment>
<dbReference type="OrthoDB" id="885044at2"/>
<evidence type="ECO:0000313" key="1">
    <source>
        <dbReference type="EMBL" id="RSK37300.1"/>
    </source>
</evidence>
<gene>
    <name evidence="1" type="ORF">EI290_01195</name>
</gene>
<protein>
    <recommendedName>
        <fullName evidence="3">STAS/SEC14 domain-containing protein</fullName>
    </recommendedName>
</protein>